<protein>
    <recommendedName>
        <fullName evidence="4 5">Large ribosomal subunit protein bL32</fullName>
    </recommendedName>
</protein>
<comment type="caution">
    <text evidence="7">The sequence shown here is derived from an EMBL/GenBank/DDBJ whole genome shotgun (WGS) entry which is preliminary data.</text>
</comment>
<dbReference type="InterPro" id="IPR002677">
    <property type="entry name" value="Ribosomal_bL32"/>
</dbReference>
<name>A0A1G2F4P3_9BACT</name>
<evidence type="ECO:0000313" key="7">
    <source>
        <dbReference type="EMBL" id="OGZ32568.1"/>
    </source>
</evidence>
<dbReference type="GO" id="GO:0006412">
    <property type="term" value="P:translation"/>
    <property type="evidence" value="ECO:0007669"/>
    <property type="project" value="UniProtKB-UniRule"/>
</dbReference>
<sequence length="93" mass="10763">MMVVRMRHTRSKTRMRRSHHALKPLNPASCPKCKAPKLSHAICKNCGEYKGRQIIDVLAKLDKKQKKMKEKELKDQESKKEEPLSAEKLSKHG</sequence>
<dbReference type="PANTHER" id="PTHR35534">
    <property type="entry name" value="50S RIBOSOMAL PROTEIN L32"/>
    <property type="match status" value="1"/>
</dbReference>
<dbReference type="NCBIfam" id="TIGR01031">
    <property type="entry name" value="rpmF_bact"/>
    <property type="match status" value="1"/>
</dbReference>
<dbReference type="InterPro" id="IPR011332">
    <property type="entry name" value="Ribosomal_zn-bd"/>
</dbReference>
<dbReference type="PANTHER" id="PTHR35534:SF1">
    <property type="entry name" value="LARGE RIBOSOMAL SUBUNIT PROTEIN BL32"/>
    <property type="match status" value="1"/>
</dbReference>
<dbReference type="SUPFAM" id="SSF57829">
    <property type="entry name" value="Zn-binding ribosomal proteins"/>
    <property type="match status" value="1"/>
</dbReference>
<dbReference type="InterPro" id="IPR044957">
    <property type="entry name" value="Ribosomal_bL32_bact"/>
</dbReference>
<proteinExistence type="inferred from homology"/>
<dbReference type="HAMAP" id="MF_00340">
    <property type="entry name" value="Ribosomal_bL32"/>
    <property type="match status" value="1"/>
</dbReference>
<dbReference type="STRING" id="1801726.A3H02_00300"/>
<evidence type="ECO:0000313" key="8">
    <source>
        <dbReference type="Proteomes" id="UP000176787"/>
    </source>
</evidence>
<keyword evidence="3 5" id="KW-0687">Ribonucleoprotein</keyword>
<evidence type="ECO:0000256" key="2">
    <source>
        <dbReference type="ARBA" id="ARBA00022980"/>
    </source>
</evidence>
<dbReference type="Pfam" id="PF01783">
    <property type="entry name" value="Ribosomal_L32p"/>
    <property type="match status" value="1"/>
</dbReference>
<gene>
    <name evidence="5" type="primary">rpmF</name>
    <name evidence="7" type="ORF">A3H02_00300</name>
</gene>
<evidence type="ECO:0000256" key="4">
    <source>
        <dbReference type="ARBA" id="ARBA00035178"/>
    </source>
</evidence>
<reference evidence="7 8" key="1">
    <citation type="journal article" date="2016" name="Nat. Commun.">
        <title>Thousands of microbial genomes shed light on interconnected biogeochemical processes in an aquifer system.</title>
        <authorList>
            <person name="Anantharaman K."/>
            <person name="Brown C.T."/>
            <person name="Hug L.A."/>
            <person name="Sharon I."/>
            <person name="Castelle C.J."/>
            <person name="Probst A.J."/>
            <person name="Thomas B.C."/>
            <person name="Singh A."/>
            <person name="Wilkins M.J."/>
            <person name="Karaoz U."/>
            <person name="Brodie E.L."/>
            <person name="Williams K.H."/>
            <person name="Hubbard S.S."/>
            <person name="Banfield J.F."/>
        </authorList>
    </citation>
    <scope>NUCLEOTIDE SEQUENCE [LARGE SCALE GENOMIC DNA]</scope>
</reference>
<dbReference type="Proteomes" id="UP000176787">
    <property type="component" value="Unassembled WGS sequence"/>
</dbReference>
<dbReference type="GO" id="GO:0003735">
    <property type="term" value="F:structural constituent of ribosome"/>
    <property type="evidence" value="ECO:0007669"/>
    <property type="project" value="InterPro"/>
</dbReference>
<organism evidence="7 8">
    <name type="scientific">Candidatus Niyogibacteria bacterium RIFCSPLOWO2_12_FULL_41_13</name>
    <dbReference type="NCBI Taxonomy" id="1801726"/>
    <lineage>
        <taxon>Bacteria</taxon>
        <taxon>Candidatus Niyogiibacteriota</taxon>
    </lineage>
</organism>
<evidence type="ECO:0000256" key="6">
    <source>
        <dbReference type="SAM" id="MobiDB-lite"/>
    </source>
</evidence>
<feature type="region of interest" description="Disordered" evidence="6">
    <location>
        <begin position="66"/>
        <end position="93"/>
    </location>
</feature>
<evidence type="ECO:0000256" key="1">
    <source>
        <dbReference type="ARBA" id="ARBA00008560"/>
    </source>
</evidence>
<accession>A0A1G2F4P3</accession>
<dbReference type="EMBL" id="MHMS01000006">
    <property type="protein sequence ID" value="OGZ32568.1"/>
    <property type="molecule type" value="Genomic_DNA"/>
</dbReference>
<feature type="compositionally biased region" description="Basic and acidic residues" evidence="6">
    <location>
        <begin position="69"/>
        <end position="93"/>
    </location>
</feature>
<comment type="similarity">
    <text evidence="1 5">Belongs to the bacterial ribosomal protein bL32 family.</text>
</comment>
<dbReference type="AlphaFoldDB" id="A0A1G2F4P3"/>
<feature type="region of interest" description="Disordered" evidence="6">
    <location>
        <begin position="1"/>
        <end position="28"/>
    </location>
</feature>
<evidence type="ECO:0000256" key="3">
    <source>
        <dbReference type="ARBA" id="ARBA00023274"/>
    </source>
</evidence>
<feature type="compositionally biased region" description="Basic residues" evidence="6">
    <location>
        <begin position="1"/>
        <end position="22"/>
    </location>
</feature>
<evidence type="ECO:0000256" key="5">
    <source>
        <dbReference type="HAMAP-Rule" id="MF_00340"/>
    </source>
</evidence>
<dbReference type="GO" id="GO:0015934">
    <property type="term" value="C:large ribosomal subunit"/>
    <property type="evidence" value="ECO:0007669"/>
    <property type="project" value="InterPro"/>
</dbReference>
<keyword evidence="2 5" id="KW-0689">Ribosomal protein</keyword>